<evidence type="ECO:0000313" key="2">
    <source>
        <dbReference type="Proteomes" id="UP000051568"/>
    </source>
</evidence>
<dbReference type="Proteomes" id="UP000051568">
    <property type="component" value="Unassembled WGS sequence"/>
</dbReference>
<accession>A0A0R2INH8</accession>
<name>A0A0R2INH8_9LACO</name>
<keyword evidence="2" id="KW-1185">Reference proteome</keyword>
<organism evidence="1 2">
    <name type="scientific">Pediococcus cellicola</name>
    <dbReference type="NCBI Taxonomy" id="319652"/>
    <lineage>
        <taxon>Bacteria</taxon>
        <taxon>Bacillati</taxon>
        <taxon>Bacillota</taxon>
        <taxon>Bacilli</taxon>
        <taxon>Lactobacillales</taxon>
        <taxon>Lactobacillaceae</taxon>
        <taxon>Pediococcus</taxon>
    </lineage>
</organism>
<sequence>MSVISIAKHTADYLNFAGIICAEAYILKANGTSLSIFNPQFHNFATTQMRAS</sequence>
<dbReference type="EMBL" id="JQBR01000005">
    <property type="protein sequence ID" value="KRN66238.1"/>
    <property type="molecule type" value="Genomic_DNA"/>
</dbReference>
<evidence type="ECO:0000313" key="1">
    <source>
        <dbReference type="EMBL" id="KRN66238.1"/>
    </source>
</evidence>
<dbReference type="AlphaFoldDB" id="A0A0R2INH8"/>
<comment type="caution">
    <text evidence="1">The sequence shown here is derived from an EMBL/GenBank/DDBJ whole genome shotgun (WGS) entry which is preliminary data.</text>
</comment>
<proteinExistence type="predicted"/>
<dbReference type="OrthoDB" id="2249070at2"/>
<dbReference type="STRING" id="319652.IV80_GL001488"/>
<protein>
    <submittedName>
        <fullName evidence="1">Uncharacterized protein</fullName>
    </submittedName>
</protein>
<reference evidence="1 2" key="1">
    <citation type="journal article" date="2015" name="Genome Announc.">
        <title>Expanding the biotechnology potential of lactobacilli through comparative genomics of 213 strains and associated genera.</title>
        <authorList>
            <person name="Sun Z."/>
            <person name="Harris H.M."/>
            <person name="McCann A."/>
            <person name="Guo C."/>
            <person name="Argimon S."/>
            <person name="Zhang W."/>
            <person name="Yang X."/>
            <person name="Jeffery I.B."/>
            <person name="Cooney J.C."/>
            <person name="Kagawa T.F."/>
            <person name="Liu W."/>
            <person name="Song Y."/>
            <person name="Salvetti E."/>
            <person name="Wrobel A."/>
            <person name="Rasinkangas P."/>
            <person name="Parkhill J."/>
            <person name="Rea M.C."/>
            <person name="O'Sullivan O."/>
            <person name="Ritari J."/>
            <person name="Douillard F.P."/>
            <person name="Paul Ross R."/>
            <person name="Yang R."/>
            <person name="Briner A.E."/>
            <person name="Felis G.E."/>
            <person name="de Vos W.M."/>
            <person name="Barrangou R."/>
            <person name="Klaenhammer T.R."/>
            <person name="Caufield P.W."/>
            <person name="Cui Y."/>
            <person name="Zhang H."/>
            <person name="O'Toole P.W."/>
        </authorList>
    </citation>
    <scope>NUCLEOTIDE SEQUENCE [LARGE SCALE GENOMIC DNA]</scope>
    <source>
        <strain evidence="1 2">DSM 17757</strain>
    </source>
</reference>
<dbReference type="PATRIC" id="fig|319652.3.peg.1506"/>
<dbReference type="RefSeq" id="WP_157048831.1">
    <property type="nucleotide sequence ID" value="NZ_BJVH01000005.1"/>
</dbReference>
<gene>
    <name evidence="1" type="ORF">IV80_GL001488</name>
</gene>